<dbReference type="HOGENOM" id="CLU_036590_4_1_2"/>
<reference evidence="11 12" key="2">
    <citation type="journal article" date="2014" name="Int. J. Syst. Evol. Microbiol.">
        <title>Methanobacterium paludis sp. nov. and a novel strain of Methanobacterium lacus isolated from northern peatlands.</title>
        <authorList>
            <person name="Cadillo-Quiroz H."/>
            <person name="Brauer S.L."/>
            <person name="Goodson N."/>
            <person name="Yavitt J.B."/>
            <person name="Zinder S.H."/>
        </authorList>
    </citation>
    <scope>NUCLEOTIDE SEQUENCE [LARGE SCALE GENOMIC DNA]</scope>
    <source>
        <strain evidence="11 12">AL-21</strain>
    </source>
</reference>
<name>F0TC02_METLA</name>
<dbReference type="STRING" id="877455.Metbo_2125"/>
<evidence type="ECO:0000256" key="5">
    <source>
        <dbReference type="ARBA" id="ARBA00022857"/>
    </source>
</evidence>
<dbReference type="KEGG" id="mel:Metbo_2125"/>
<dbReference type="NCBIfam" id="TIGR00227">
    <property type="entry name" value="ribD_Cterm"/>
    <property type="match status" value="1"/>
</dbReference>
<dbReference type="PANTHER" id="PTHR38011:SF7">
    <property type="entry name" value="2,5-DIAMINO-6-RIBOSYLAMINO-4(3H)-PYRIMIDINONE 5'-PHOSPHATE REDUCTASE"/>
    <property type="match status" value="1"/>
</dbReference>
<reference evidence="12" key="1">
    <citation type="submission" date="2011-02" db="EMBL/GenBank/DDBJ databases">
        <title>Complete sequence of Methanobacterium sp. AL-21.</title>
        <authorList>
            <consortium name="US DOE Joint Genome Institute"/>
            <person name="Lucas S."/>
            <person name="Copeland A."/>
            <person name="Lapidus A."/>
            <person name="Cheng J.-F."/>
            <person name="Goodwin L."/>
            <person name="Pitluck S."/>
            <person name="Chertkov O."/>
            <person name="Detter J.C."/>
            <person name="Han C."/>
            <person name="Tapia R."/>
            <person name="Land M."/>
            <person name="Hauser L."/>
            <person name="Kyrpides N."/>
            <person name="Ivanova N."/>
            <person name="Mikhailova N."/>
            <person name="Pagani I."/>
            <person name="Cadillo-Quiroz H."/>
            <person name="Imachi H."/>
            <person name="Zinder S."/>
            <person name="Liu W."/>
            <person name="Woyke T."/>
        </authorList>
    </citation>
    <scope>NUCLEOTIDE SEQUENCE [LARGE SCALE GENOMIC DNA]</scope>
    <source>
        <strain evidence="12">AL-21</strain>
    </source>
</reference>
<gene>
    <name evidence="11" type="ordered locus">Metbo_2125</name>
</gene>
<dbReference type="Proteomes" id="UP000007490">
    <property type="component" value="Chromosome"/>
</dbReference>
<dbReference type="PANTHER" id="PTHR38011">
    <property type="entry name" value="DIHYDROFOLATE REDUCTASE FAMILY PROTEIN (AFU_ORTHOLOGUE AFUA_8G06820)"/>
    <property type="match status" value="1"/>
</dbReference>
<comment type="catalytic activity">
    <reaction evidence="7">
        <text>2,5-diamino-6-(1-D-ribitylamino)pyrimidin-4(3H)-one 5'-phosphate + NAD(+) = 2,5-diamino-6-(1-D-ribosylamino)pyrimidin-4(3H)-one 5'-phosphate + NADH + H(+)</text>
        <dbReference type="Rhea" id="RHEA:27274"/>
        <dbReference type="ChEBI" id="CHEBI:15378"/>
        <dbReference type="ChEBI" id="CHEBI:57540"/>
        <dbReference type="ChEBI" id="CHEBI:57945"/>
        <dbReference type="ChEBI" id="CHEBI:58890"/>
        <dbReference type="ChEBI" id="CHEBI:59545"/>
        <dbReference type="EC" id="1.1.1.302"/>
    </reaction>
</comment>
<evidence type="ECO:0000256" key="1">
    <source>
        <dbReference type="ARBA" id="ARBA00005104"/>
    </source>
</evidence>
<dbReference type="GO" id="GO:0050661">
    <property type="term" value="F:NADP binding"/>
    <property type="evidence" value="ECO:0007669"/>
    <property type="project" value="InterPro"/>
</dbReference>
<comment type="catalytic activity">
    <reaction evidence="8">
        <text>2,5-diamino-6-(1-D-ribitylamino)pyrimidin-4(3H)-one 5'-phosphate + NADP(+) = 2,5-diamino-6-(1-D-ribosylamino)pyrimidin-4(3H)-one 5'-phosphate + NADPH + H(+)</text>
        <dbReference type="Rhea" id="RHEA:27278"/>
        <dbReference type="ChEBI" id="CHEBI:15378"/>
        <dbReference type="ChEBI" id="CHEBI:57783"/>
        <dbReference type="ChEBI" id="CHEBI:58349"/>
        <dbReference type="ChEBI" id="CHEBI:58890"/>
        <dbReference type="ChEBI" id="CHEBI:59545"/>
        <dbReference type="EC" id="1.1.1.302"/>
    </reaction>
</comment>
<dbReference type="EC" id="1.1.1.302" evidence="9"/>
<keyword evidence="4" id="KW-0686">Riboflavin biosynthesis</keyword>
<feature type="domain" description="Bacterial bifunctional deaminase-reductase C-terminal" evidence="10">
    <location>
        <begin position="9"/>
        <end position="215"/>
    </location>
</feature>
<dbReference type="InterPro" id="IPR006401">
    <property type="entry name" value="Rib_reduct_arc"/>
</dbReference>
<evidence type="ECO:0000256" key="3">
    <source>
        <dbReference type="ARBA" id="ARBA00011738"/>
    </source>
</evidence>
<keyword evidence="12" id="KW-1185">Reference proteome</keyword>
<dbReference type="UniPathway" id="UPA00275"/>
<comment type="pathway">
    <text evidence="1">Cofactor biosynthesis; riboflavin biosynthesis.</text>
</comment>
<evidence type="ECO:0000256" key="9">
    <source>
        <dbReference type="NCBIfam" id="TIGR01508"/>
    </source>
</evidence>
<evidence type="ECO:0000256" key="6">
    <source>
        <dbReference type="ARBA" id="ARBA00023002"/>
    </source>
</evidence>
<dbReference type="NCBIfam" id="TIGR01508">
    <property type="entry name" value="rib_reduct_arch"/>
    <property type="match status" value="1"/>
</dbReference>
<dbReference type="GO" id="GO:0008703">
    <property type="term" value="F:5-amino-6-(5-phosphoribosylamino)uracil reductase activity"/>
    <property type="evidence" value="ECO:0007669"/>
    <property type="project" value="InterPro"/>
</dbReference>
<accession>F0TC02</accession>
<evidence type="ECO:0000256" key="4">
    <source>
        <dbReference type="ARBA" id="ARBA00022619"/>
    </source>
</evidence>
<dbReference type="InterPro" id="IPR011549">
    <property type="entry name" value="RibD_C"/>
</dbReference>
<dbReference type="SUPFAM" id="SSF53597">
    <property type="entry name" value="Dihydrofolate reductase-like"/>
    <property type="match status" value="1"/>
</dbReference>
<dbReference type="eggNOG" id="arCOG01484">
    <property type="taxonomic scope" value="Archaea"/>
</dbReference>
<dbReference type="EMBL" id="CP002551">
    <property type="protein sequence ID" value="ADZ10344.1"/>
    <property type="molecule type" value="Genomic_DNA"/>
</dbReference>
<evidence type="ECO:0000313" key="11">
    <source>
        <dbReference type="EMBL" id="ADZ10344.1"/>
    </source>
</evidence>
<protein>
    <recommendedName>
        <fullName evidence="9">2,5-diamino-6-(ribosylamino)-4(3H)-pyrimidinone 5'-phosphate reductase</fullName>
        <ecNumber evidence="9">1.1.1.302</ecNumber>
    </recommendedName>
</protein>
<comment type="subunit">
    <text evidence="3">Homodimer.</text>
</comment>
<organism evidence="11 12">
    <name type="scientific">Methanobacterium lacus (strain AL-21)</name>
    <dbReference type="NCBI Taxonomy" id="877455"/>
    <lineage>
        <taxon>Archaea</taxon>
        <taxon>Methanobacteriati</taxon>
        <taxon>Methanobacteriota</taxon>
        <taxon>Methanomada group</taxon>
        <taxon>Methanobacteria</taxon>
        <taxon>Methanobacteriales</taxon>
        <taxon>Methanobacteriaceae</taxon>
        <taxon>Methanobacterium</taxon>
    </lineage>
</organism>
<dbReference type="Pfam" id="PF01872">
    <property type="entry name" value="RibD_C"/>
    <property type="match status" value="1"/>
</dbReference>
<dbReference type="InterPro" id="IPR024072">
    <property type="entry name" value="DHFR-like_dom_sf"/>
</dbReference>
<dbReference type="InterPro" id="IPR050765">
    <property type="entry name" value="Riboflavin_Biosynth_HTPR"/>
</dbReference>
<evidence type="ECO:0000256" key="8">
    <source>
        <dbReference type="ARBA" id="ARBA00049020"/>
    </source>
</evidence>
<evidence type="ECO:0000259" key="10">
    <source>
        <dbReference type="Pfam" id="PF01872"/>
    </source>
</evidence>
<evidence type="ECO:0000256" key="7">
    <source>
        <dbReference type="ARBA" id="ARBA00047550"/>
    </source>
</evidence>
<dbReference type="Gene3D" id="3.40.430.10">
    <property type="entry name" value="Dihydrofolate Reductase, subunit A"/>
    <property type="match status" value="1"/>
</dbReference>
<evidence type="ECO:0000256" key="2">
    <source>
        <dbReference type="ARBA" id="ARBA00009723"/>
    </source>
</evidence>
<dbReference type="GO" id="GO:0009231">
    <property type="term" value="P:riboflavin biosynthetic process"/>
    <property type="evidence" value="ECO:0007669"/>
    <property type="project" value="UniProtKB-UniPathway"/>
</dbReference>
<dbReference type="AlphaFoldDB" id="F0TC02"/>
<evidence type="ECO:0000313" key="12">
    <source>
        <dbReference type="Proteomes" id="UP000007490"/>
    </source>
</evidence>
<dbReference type="InterPro" id="IPR002734">
    <property type="entry name" value="RibDG_C"/>
</dbReference>
<proteinExistence type="inferred from homology"/>
<sequence length="226" mass="24963">MSPKNYEKPYTILNSAMTLDGKIATKTGSSEISGQEDLVRVHELRMEVDAIMVGINTVLADDPRLTVHKIPSSKSDNPLRIVVDSRARTPLNFRILNSDAKTLLAVTQAADPVKVNKLKQLVDVVVCGEKHVDLKNLMKHLYELGIKTLMLEGGSTLNYSMLSEGLVDEVRVCIAPMVAGGKYAKTLADGDGFDEMKDSVKLEFKKSYTLGDDLIVEYKVLPRKLK</sequence>
<keyword evidence="6 11" id="KW-0560">Oxidoreductase</keyword>
<keyword evidence="5" id="KW-0521">NADP</keyword>
<comment type="similarity">
    <text evidence="2">Belongs to the HTP reductase family.</text>
</comment>